<protein>
    <recommendedName>
        <fullName evidence="1">Reductase C-terminal domain-containing protein</fullName>
    </recommendedName>
</protein>
<dbReference type="InterPro" id="IPR028202">
    <property type="entry name" value="Reductase_C"/>
</dbReference>
<organism evidence="2 3">
    <name type="scientific">Georgenia halophila</name>
    <dbReference type="NCBI Taxonomy" id="620889"/>
    <lineage>
        <taxon>Bacteria</taxon>
        <taxon>Bacillati</taxon>
        <taxon>Actinomycetota</taxon>
        <taxon>Actinomycetes</taxon>
        <taxon>Micrococcales</taxon>
        <taxon>Bogoriellaceae</taxon>
        <taxon>Georgenia</taxon>
    </lineage>
</organism>
<evidence type="ECO:0000259" key="1">
    <source>
        <dbReference type="Pfam" id="PF14759"/>
    </source>
</evidence>
<dbReference type="Gene3D" id="3.50.50.60">
    <property type="entry name" value="FAD/NAD(P)-binding domain"/>
    <property type="match status" value="1"/>
</dbReference>
<dbReference type="Proteomes" id="UP001500622">
    <property type="component" value="Unassembled WGS sequence"/>
</dbReference>
<evidence type="ECO:0000313" key="2">
    <source>
        <dbReference type="EMBL" id="GAA4425878.1"/>
    </source>
</evidence>
<accession>A0ABP8LAA7</accession>
<keyword evidence="3" id="KW-1185">Reference proteome</keyword>
<sequence length="117" mass="12889">MYAVGDVARWSYGAEGAGRLEHRSNATEQALDVARHIVHGMPPGRVAPYFSSDQYDERVQVASSLPDGAEMHVVAGDTSARRFVMTAEYGGRTTGVLDWRMPKDFAADRRWLATTTT</sequence>
<proteinExistence type="predicted"/>
<dbReference type="EMBL" id="BAABGN010000011">
    <property type="protein sequence ID" value="GAA4425878.1"/>
    <property type="molecule type" value="Genomic_DNA"/>
</dbReference>
<dbReference type="InterPro" id="IPR016156">
    <property type="entry name" value="FAD/NAD-linked_Rdtase_dimer_sf"/>
</dbReference>
<gene>
    <name evidence="2" type="ORF">GCM10023169_24040</name>
</gene>
<dbReference type="Pfam" id="PF14759">
    <property type="entry name" value="Reductase_C"/>
    <property type="match status" value="1"/>
</dbReference>
<dbReference type="InterPro" id="IPR036188">
    <property type="entry name" value="FAD/NAD-bd_sf"/>
</dbReference>
<dbReference type="Gene3D" id="3.30.390.30">
    <property type="match status" value="1"/>
</dbReference>
<dbReference type="SUPFAM" id="SSF55424">
    <property type="entry name" value="FAD/NAD-linked reductases, dimerisation (C-terminal) domain"/>
    <property type="match status" value="1"/>
</dbReference>
<comment type="caution">
    <text evidence="2">The sequence shown here is derived from an EMBL/GenBank/DDBJ whole genome shotgun (WGS) entry which is preliminary data.</text>
</comment>
<feature type="domain" description="Reductase C-terminal" evidence="1">
    <location>
        <begin position="49"/>
        <end position="115"/>
    </location>
</feature>
<reference evidence="3" key="1">
    <citation type="journal article" date="2019" name="Int. J. Syst. Evol. Microbiol.">
        <title>The Global Catalogue of Microorganisms (GCM) 10K type strain sequencing project: providing services to taxonomists for standard genome sequencing and annotation.</title>
        <authorList>
            <consortium name="The Broad Institute Genomics Platform"/>
            <consortium name="The Broad Institute Genome Sequencing Center for Infectious Disease"/>
            <person name="Wu L."/>
            <person name="Ma J."/>
        </authorList>
    </citation>
    <scope>NUCLEOTIDE SEQUENCE [LARGE SCALE GENOMIC DNA]</scope>
    <source>
        <strain evidence="3">JCM 17810</strain>
    </source>
</reference>
<name>A0ABP8LAA7_9MICO</name>
<evidence type="ECO:0000313" key="3">
    <source>
        <dbReference type="Proteomes" id="UP001500622"/>
    </source>
</evidence>